<protein>
    <submittedName>
        <fullName evidence="6">ABC transporter ATP-binding protein</fullName>
    </submittedName>
</protein>
<dbReference type="InterPro" id="IPR017871">
    <property type="entry name" value="ABC_transporter-like_CS"/>
</dbReference>
<dbReference type="PANTHER" id="PTHR46743">
    <property type="entry name" value="TEICHOIC ACIDS EXPORT ATP-BINDING PROTEIN TAGH"/>
    <property type="match status" value="1"/>
</dbReference>
<dbReference type="InterPro" id="IPR003593">
    <property type="entry name" value="AAA+_ATPase"/>
</dbReference>
<dbReference type="OrthoDB" id="9778870at2"/>
<evidence type="ECO:0000256" key="4">
    <source>
        <dbReference type="ARBA" id="ARBA00022840"/>
    </source>
</evidence>
<dbReference type="CDD" id="cd10147">
    <property type="entry name" value="Wzt_C-like"/>
    <property type="match status" value="1"/>
</dbReference>
<dbReference type="Pfam" id="PF14524">
    <property type="entry name" value="Wzt_C"/>
    <property type="match status" value="1"/>
</dbReference>
<dbReference type="InterPro" id="IPR003439">
    <property type="entry name" value="ABC_transporter-like_ATP-bd"/>
</dbReference>
<dbReference type="InterPro" id="IPR029439">
    <property type="entry name" value="Wzt_C"/>
</dbReference>
<evidence type="ECO:0000256" key="1">
    <source>
        <dbReference type="ARBA" id="ARBA00005417"/>
    </source>
</evidence>
<keyword evidence="4 6" id="KW-0067">ATP-binding</keyword>
<dbReference type="InterPro" id="IPR015860">
    <property type="entry name" value="ABC_transpr_TagH-like"/>
</dbReference>
<reference evidence="6 7" key="1">
    <citation type="journal article" date="2014" name="ISME J.">
        <title>Ecophysiology of Thioploca ingrica as revealed by the complete genome sequence supplemented with proteomic evidence.</title>
        <authorList>
            <person name="Kojima H."/>
            <person name="Ogura Y."/>
            <person name="Yamamoto N."/>
            <person name="Togashi T."/>
            <person name="Mori H."/>
            <person name="Watanabe T."/>
            <person name="Nemoto F."/>
            <person name="Kurokawa K."/>
            <person name="Hayashi T."/>
            <person name="Fukui M."/>
        </authorList>
    </citation>
    <scope>NUCLEOTIDE SEQUENCE [LARGE SCALE GENOMIC DNA]</scope>
</reference>
<gene>
    <name evidence="6" type="ORF">THII_0213</name>
</gene>
<dbReference type="SUPFAM" id="SSF52540">
    <property type="entry name" value="P-loop containing nucleoside triphosphate hydrolases"/>
    <property type="match status" value="1"/>
</dbReference>
<dbReference type="PANTHER" id="PTHR46743:SF2">
    <property type="entry name" value="TEICHOIC ACIDS EXPORT ATP-BINDING PROTEIN TAGH"/>
    <property type="match status" value="1"/>
</dbReference>
<dbReference type="Pfam" id="PF00005">
    <property type="entry name" value="ABC_tran"/>
    <property type="match status" value="1"/>
</dbReference>
<dbReference type="SMART" id="SM00382">
    <property type="entry name" value="AAA"/>
    <property type="match status" value="1"/>
</dbReference>
<organism evidence="6 7">
    <name type="scientific">Thioploca ingrica</name>
    <dbReference type="NCBI Taxonomy" id="40754"/>
    <lineage>
        <taxon>Bacteria</taxon>
        <taxon>Pseudomonadati</taxon>
        <taxon>Pseudomonadota</taxon>
        <taxon>Gammaproteobacteria</taxon>
        <taxon>Thiotrichales</taxon>
        <taxon>Thiotrichaceae</taxon>
        <taxon>Thioploca</taxon>
    </lineage>
</organism>
<proteinExistence type="inferred from homology"/>
<name>A0A090AI87_9GAMM</name>
<evidence type="ECO:0000313" key="7">
    <source>
        <dbReference type="Proteomes" id="UP000031623"/>
    </source>
</evidence>
<evidence type="ECO:0000256" key="3">
    <source>
        <dbReference type="ARBA" id="ARBA00022741"/>
    </source>
</evidence>
<dbReference type="STRING" id="40754.THII_0213"/>
<dbReference type="PROSITE" id="PS50893">
    <property type="entry name" value="ABC_TRANSPORTER_2"/>
    <property type="match status" value="1"/>
</dbReference>
<accession>A0A090AI87</accession>
<dbReference type="Gene3D" id="3.40.50.300">
    <property type="entry name" value="P-loop containing nucleotide triphosphate hydrolases"/>
    <property type="match status" value="1"/>
</dbReference>
<dbReference type="Gene3D" id="2.70.50.60">
    <property type="entry name" value="abc- transporter (atp binding component) like domain"/>
    <property type="match status" value="1"/>
</dbReference>
<keyword evidence="3" id="KW-0547">Nucleotide-binding</keyword>
<feature type="domain" description="ABC transporter" evidence="5">
    <location>
        <begin position="4"/>
        <end position="244"/>
    </location>
</feature>
<dbReference type="GO" id="GO:0140359">
    <property type="term" value="F:ABC-type transporter activity"/>
    <property type="evidence" value="ECO:0007669"/>
    <property type="project" value="InterPro"/>
</dbReference>
<dbReference type="InterPro" id="IPR050683">
    <property type="entry name" value="Bact_Polysacc_Export_ATP-bd"/>
</dbReference>
<dbReference type="InterPro" id="IPR027417">
    <property type="entry name" value="P-loop_NTPase"/>
</dbReference>
<sequence>MNVIQLHQVSKTYTHYTHGVDRLLELIAHRSRHQSFIALHPLDLTICHGQVVGIIGDNGAGKSTLLKLIAGTLRPDSDGQCEIRGRVAALLELGGGFHPEMTGRENVYLSGTMMGLSLEEINHLYDRIVDFSGIAGFMEQPVKTYSSGMFVRLAFSVATCVEPDILIVDEALSVGDGAFARRSFNRIMQFKQAGKTILFCSHALYQVEAICDRVIWLEQGQIKQDGLPSRVVSAYTEAISLANKTLLQASSASTTSSITRIPVEGTAHFTDIKVSVDGITGRQLEALSLESELSLTIAFISDPNLPTPSVGLLVTQVDGRVITSAGTQHDGLIIEREPNGKAKIRVQFPKLALLKGEYWIDVYLLCENAIHVYDKATNIAQIQVHQRGLEQGVVSLPRGWAQV</sequence>
<dbReference type="PROSITE" id="PS00211">
    <property type="entry name" value="ABC_TRANSPORTER_1"/>
    <property type="match status" value="1"/>
</dbReference>
<comment type="similarity">
    <text evidence="1">Belongs to the ABC transporter superfamily.</text>
</comment>
<keyword evidence="7" id="KW-1185">Reference proteome</keyword>
<dbReference type="GO" id="GO:0005524">
    <property type="term" value="F:ATP binding"/>
    <property type="evidence" value="ECO:0007669"/>
    <property type="project" value="UniProtKB-KW"/>
</dbReference>
<dbReference type="CDD" id="cd03220">
    <property type="entry name" value="ABC_KpsT_Wzt"/>
    <property type="match status" value="1"/>
</dbReference>
<dbReference type="GO" id="GO:0016887">
    <property type="term" value="F:ATP hydrolysis activity"/>
    <property type="evidence" value="ECO:0007669"/>
    <property type="project" value="InterPro"/>
</dbReference>
<keyword evidence="2" id="KW-0813">Transport</keyword>
<dbReference type="KEGG" id="tig:THII_0213"/>
<evidence type="ECO:0000313" key="6">
    <source>
        <dbReference type="EMBL" id="BAP54510.1"/>
    </source>
</evidence>
<dbReference type="GO" id="GO:0016020">
    <property type="term" value="C:membrane"/>
    <property type="evidence" value="ECO:0007669"/>
    <property type="project" value="InterPro"/>
</dbReference>
<dbReference type="AlphaFoldDB" id="A0A090AI87"/>
<dbReference type="EMBL" id="AP014633">
    <property type="protein sequence ID" value="BAP54510.1"/>
    <property type="molecule type" value="Genomic_DNA"/>
</dbReference>
<dbReference type="Proteomes" id="UP000031623">
    <property type="component" value="Chromosome"/>
</dbReference>
<evidence type="ECO:0000259" key="5">
    <source>
        <dbReference type="PROSITE" id="PS50893"/>
    </source>
</evidence>
<evidence type="ECO:0000256" key="2">
    <source>
        <dbReference type="ARBA" id="ARBA00022448"/>
    </source>
</evidence>
<dbReference type="HOGENOM" id="CLU_000604_101_1_6"/>